<reference evidence="1" key="1">
    <citation type="journal article" date="2014" name="Front. Microbiol.">
        <title>High frequency of phylogenetically diverse reductive dehalogenase-homologous genes in deep subseafloor sedimentary metagenomes.</title>
        <authorList>
            <person name="Kawai M."/>
            <person name="Futagami T."/>
            <person name="Toyoda A."/>
            <person name="Takaki Y."/>
            <person name="Nishi S."/>
            <person name="Hori S."/>
            <person name="Arai W."/>
            <person name="Tsubouchi T."/>
            <person name="Morono Y."/>
            <person name="Uchiyama I."/>
            <person name="Ito T."/>
            <person name="Fujiyama A."/>
            <person name="Inagaki F."/>
            <person name="Takami H."/>
        </authorList>
    </citation>
    <scope>NUCLEOTIDE SEQUENCE</scope>
    <source>
        <strain evidence="1">Expedition CK06-06</strain>
    </source>
</reference>
<accession>X1I9B8</accession>
<comment type="caution">
    <text evidence="1">The sequence shown here is derived from an EMBL/GenBank/DDBJ whole genome shotgun (WGS) entry which is preliminary data.</text>
</comment>
<name>X1I9B8_9ZZZZ</name>
<dbReference type="EMBL" id="BARU01018242">
    <property type="protein sequence ID" value="GAH54173.1"/>
    <property type="molecule type" value="Genomic_DNA"/>
</dbReference>
<protein>
    <submittedName>
        <fullName evidence="1">Uncharacterized protein</fullName>
    </submittedName>
</protein>
<sequence length="53" mass="6646">MGIIYPVFLWYFTKIRYLEHPREEEVEVVSKQEIIEFKVQDVYLFFYSFFLSK</sequence>
<evidence type="ECO:0000313" key="1">
    <source>
        <dbReference type="EMBL" id="GAH54173.1"/>
    </source>
</evidence>
<proteinExistence type="predicted"/>
<gene>
    <name evidence="1" type="ORF">S03H2_30170</name>
</gene>
<dbReference type="AlphaFoldDB" id="X1I9B8"/>
<organism evidence="1">
    <name type="scientific">marine sediment metagenome</name>
    <dbReference type="NCBI Taxonomy" id="412755"/>
    <lineage>
        <taxon>unclassified sequences</taxon>
        <taxon>metagenomes</taxon>
        <taxon>ecological metagenomes</taxon>
    </lineage>
</organism>